<reference evidence="1" key="1">
    <citation type="submission" date="2019-03" db="EMBL/GenBank/DDBJ databases">
        <title>Lake Tanganyika Metagenome-Assembled Genomes (MAGs).</title>
        <authorList>
            <person name="Tran P."/>
        </authorList>
    </citation>
    <scope>NUCLEOTIDE SEQUENCE</scope>
    <source>
        <strain evidence="1">K_DeepCast_65m_m2_066</strain>
    </source>
</reference>
<name>A0A937W383_UNCTE</name>
<evidence type="ECO:0000313" key="1">
    <source>
        <dbReference type="EMBL" id="MBM3226113.1"/>
    </source>
</evidence>
<gene>
    <name evidence="1" type="ORF">FJZ47_20285</name>
</gene>
<comment type="caution">
    <text evidence="1">The sequence shown here is derived from an EMBL/GenBank/DDBJ whole genome shotgun (WGS) entry which is preliminary data.</text>
</comment>
<accession>A0A937W383</accession>
<proteinExistence type="predicted"/>
<dbReference type="AlphaFoldDB" id="A0A937W383"/>
<evidence type="ECO:0000313" key="2">
    <source>
        <dbReference type="Proteomes" id="UP000712673"/>
    </source>
</evidence>
<sequence>MHFRLYAERPWVHDVLKPFATYHALHLLSNADVFVRLNSQWTKTVLEMAAAQAPVWVLQELRKLVAIDARWAQQLATTAATAAPQAVLSHVEVLLSINAEWAQGLLRQAIYLSPQAAARALSRDLTSTRRQELFVAAVLTDPRWIAGLSLSAQASDQALLATLEHVKAPPIQTLRQVIQSNYPEETKARMAVFVWDIAQGQLTLEEAAHLSSHTHTYLHALVSRKLADQHGVAAAIETALQEETLTLIELLNSLFDRPDAVRFQAVAGLAARELYMLITYGDAEIFTSSYRGLFERLLARMRQEGLTGDQLLAQVRELHLRVFMKSAAVFNTLQAFLATVPAPVARWTLLTQCVSDLARPQDLPAQAMLAAELLAAPLDTQSLHLLRDTLKVEYARAAQEQHRPAMVIYGLLIAQLVQRQEAGLTDTALLAMAAPYRSALPDRTRIPLERLFADGTGVQWHFFYNDDDGQQSFHSFVAQYQRSSAWQIEQHGTFIRIVSQPPGRRIEIYANLFTEDIQGPSDIEDVFRARRLSPGVIVHRGHSPYVERTLAKVPATTALVFLGNCGGFTLLDAVLSKAPDTHLITTKGIGSITVNDPLLKALNDSLLRGTDLSWSSFWKQITPQLVRNPRFADYVPPDKNAGIIFLRAYRSLLGETRSLP</sequence>
<organism evidence="1 2">
    <name type="scientific">Tectimicrobiota bacterium</name>
    <dbReference type="NCBI Taxonomy" id="2528274"/>
    <lineage>
        <taxon>Bacteria</taxon>
        <taxon>Pseudomonadati</taxon>
        <taxon>Nitrospinota/Tectimicrobiota group</taxon>
        <taxon>Candidatus Tectimicrobiota</taxon>
    </lineage>
</organism>
<protein>
    <submittedName>
        <fullName evidence="1">Uncharacterized protein</fullName>
    </submittedName>
</protein>
<dbReference type="EMBL" id="VGLS01000791">
    <property type="protein sequence ID" value="MBM3226113.1"/>
    <property type="molecule type" value="Genomic_DNA"/>
</dbReference>
<dbReference type="Proteomes" id="UP000712673">
    <property type="component" value="Unassembled WGS sequence"/>
</dbReference>